<reference evidence="1" key="2">
    <citation type="journal article" date="2015" name="Fish Shellfish Immunol.">
        <title>Early steps in the European eel (Anguilla anguilla)-Vibrio vulnificus interaction in the gills: Role of the RtxA13 toxin.</title>
        <authorList>
            <person name="Callol A."/>
            <person name="Pajuelo D."/>
            <person name="Ebbesson L."/>
            <person name="Teles M."/>
            <person name="MacKenzie S."/>
            <person name="Amaro C."/>
        </authorList>
    </citation>
    <scope>NUCLEOTIDE SEQUENCE</scope>
</reference>
<dbReference type="EMBL" id="GBXM01048413">
    <property type="protein sequence ID" value="JAH60164.1"/>
    <property type="molecule type" value="Transcribed_RNA"/>
</dbReference>
<organism evidence="1">
    <name type="scientific">Anguilla anguilla</name>
    <name type="common">European freshwater eel</name>
    <name type="synonym">Muraena anguilla</name>
    <dbReference type="NCBI Taxonomy" id="7936"/>
    <lineage>
        <taxon>Eukaryota</taxon>
        <taxon>Metazoa</taxon>
        <taxon>Chordata</taxon>
        <taxon>Craniata</taxon>
        <taxon>Vertebrata</taxon>
        <taxon>Euteleostomi</taxon>
        <taxon>Actinopterygii</taxon>
        <taxon>Neopterygii</taxon>
        <taxon>Teleostei</taxon>
        <taxon>Anguilliformes</taxon>
        <taxon>Anguillidae</taxon>
        <taxon>Anguilla</taxon>
    </lineage>
</organism>
<accession>A0A0E9U2M5</accession>
<dbReference type="AlphaFoldDB" id="A0A0E9U2M5"/>
<name>A0A0E9U2M5_ANGAN</name>
<evidence type="ECO:0000313" key="1">
    <source>
        <dbReference type="EMBL" id="JAH60164.1"/>
    </source>
</evidence>
<protein>
    <submittedName>
        <fullName evidence="1">Uncharacterized protein</fullName>
    </submittedName>
</protein>
<sequence>MTQIYNTNRLISDFNGVTFNKVHFFCKRQNGKLHNEK</sequence>
<reference evidence="1" key="1">
    <citation type="submission" date="2014-11" db="EMBL/GenBank/DDBJ databases">
        <authorList>
            <person name="Amaro Gonzalez C."/>
        </authorList>
    </citation>
    <scope>NUCLEOTIDE SEQUENCE</scope>
</reference>
<proteinExistence type="predicted"/>